<feature type="transmembrane region" description="Helical" evidence="1">
    <location>
        <begin position="77"/>
        <end position="102"/>
    </location>
</feature>
<dbReference type="STRING" id="655015.B1812_13490"/>
<keyword evidence="1" id="KW-0472">Membrane</keyword>
<evidence type="ECO:0000313" key="3">
    <source>
        <dbReference type="Proteomes" id="UP000193978"/>
    </source>
</evidence>
<reference evidence="2 3" key="1">
    <citation type="submission" date="2017-02" db="EMBL/GenBank/DDBJ databases">
        <authorList>
            <person name="Peterson S.W."/>
        </authorList>
    </citation>
    <scope>NUCLEOTIDE SEQUENCE [LARGE SCALE GENOMIC DNA]</scope>
    <source>
        <strain evidence="2 3">S285</strain>
    </source>
</reference>
<evidence type="ECO:0000256" key="1">
    <source>
        <dbReference type="SAM" id="Phobius"/>
    </source>
</evidence>
<protein>
    <recommendedName>
        <fullName evidence="4">DUF2232 domain-containing protein</fullName>
    </recommendedName>
</protein>
<gene>
    <name evidence="2" type="ORF">B1812_13490</name>
</gene>
<dbReference type="Pfam" id="PF09991">
    <property type="entry name" value="DUF2232"/>
    <property type="match status" value="1"/>
</dbReference>
<keyword evidence="3" id="KW-1185">Reference proteome</keyword>
<proteinExistence type="predicted"/>
<feature type="transmembrane region" description="Helical" evidence="1">
    <location>
        <begin position="114"/>
        <end position="137"/>
    </location>
</feature>
<dbReference type="OrthoDB" id="7335270at2"/>
<organism evidence="2 3">
    <name type="scientific">Methylocystis bryophila</name>
    <dbReference type="NCBI Taxonomy" id="655015"/>
    <lineage>
        <taxon>Bacteria</taxon>
        <taxon>Pseudomonadati</taxon>
        <taxon>Pseudomonadota</taxon>
        <taxon>Alphaproteobacteria</taxon>
        <taxon>Hyphomicrobiales</taxon>
        <taxon>Methylocystaceae</taxon>
        <taxon>Methylocystis</taxon>
    </lineage>
</organism>
<feature type="transmembrane region" description="Helical" evidence="1">
    <location>
        <begin position="12"/>
        <end position="30"/>
    </location>
</feature>
<name>A0A1W6MWG4_9HYPH</name>
<evidence type="ECO:0008006" key="4">
    <source>
        <dbReference type="Google" id="ProtNLM"/>
    </source>
</evidence>
<feature type="transmembrane region" description="Helical" evidence="1">
    <location>
        <begin position="281"/>
        <end position="307"/>
    </location>
</feature>
<keyword evidence="1" id="KW-0812">Transmembrane</keyword>
<feature type="transmembrane region" description="Helical" evidence="1">
    <location>
        <begin position="183"/>
        <end position="204"/>
    </location>
</feature>
<dbReference type="Proteomes" id="UP000193978">
    <property type="component" value="Chromosome"/>
</dbReference>
<feature type="transmembrane region" description="Helical" evidence="1">
    <location>
        <begin position="42"/>
        <end position="65"/>
    </location>
</feature>
<dbReference type="AlphaFoldDB" id="A0A1W6MWG4"/>
<feature type="transmembrane region" description="Helical" evidence="1">
    <location>
        <begin position="225"/>
        <end position="243"/>
    </location>
</feature>
<keyword evidence="1" id="KW-1133">Transmembrane helix</keyword>
<accession>A0A1W6MWG4</accession>
<feature type="transmembrane region" description="Helical" evidence="1">
    <location>
        <begin position="249"/>
        <end position="274"/>
    </location>
</feature>
<dbReference type="RefSeq" id="WP_085772045.1">
    <property type="nucleotide sequence ID" value="NZ_AP027149.1"/>
</dbReference>
<dbReference type="InterPro" id="IPR018710">
    <property type="entry name" value="DUF2232"/>
</dbReference>
<sequence>MTNRSVYSPANFALAIGGGLSAALLFAVLGKGSFEGFLLSHLAPLPIMIVCLALGVSQGATAAIVGTLGLSIWPHPLFGMAFGLLVALPAWLSCYACAGAPFRGRDWLERGTARWAVTAQTLAVAAAVALFIGMAALSSTGTVTEPLAYLQEQMNLAIEAMKTEGVFGEKANPEDIKRVMRQALPAMVAGHMLLVQAINLWLAARIVQFSGMLQITWPDIAAELALPRWLAVLLVIGFGLSFVDGPVGAVGLSLAAPIALAFGFQGLAVTHYWLRGSAASVLLLGLIYFCIGVFGAPMMLFSILGLADVVLRFRERSTRSPRPDGAV</sequence>
<evidence type="ECO:0000313" key="2">
    <source>
        <dbReference type="EMBL" id="ARN81930.1"/>
    </source>
</evidence>
<dbReference type="KEGG" id="mbry:B1812_13490"/>
<dbReference type="EMBL" id="CP019948">
    <property type="protein sequence ID" value="ARN81930.1"/>
    <property type="molecule type" value="Genomic_DNA"/>
</dbReference>